<gene>
    <name evidence="3" type="ORF">H1W37_04845</name>
</gene>
<dbReference type="PANTHER" id="PTHR30590">
    <property type="entry name" value="INNER MEMBRANE PROTEIN"/>
    <property type="match status" value="1"/>
</dbReference>
<proteinExistence type="predicted"/>
<dbReference type="Proteomes" id="UP000559404">
    <property type="component" value="Unassembled WGS sequence"/>
</dbReference>
<feature type="transmembrane region" description="Helical" evidence="1">
    <location>
        <begin position="51"/>
        <end position="84"/>
    </location>
</feature>
<dbReference type="Pfam" id="PF04235">
    <property type="entry name" value="DUF418"/>
    <property type="match status" value="1"/>
</dbReference>
<sequence>MAIPLSRLPVLDSLRGLAALGILWRNIFVFGMPAVAFALPEEWGLETGRNIATWLFVVIFVDGTMRGLFSMLFGASAVLIAAKYAASMEGMRGADLYFRRLLWLIAFGLIHGYLLLWPHDVLYVYGVLGLFLFAFRNLSGGRLMLIALLLFSISSVKDGTGWSLAESTLNALDKMRVAEVADLRAQDEEARSGGAPAEGGAPAALSDAELEREMLAELERYALVEISERLAPYPVLLRTTALQTYEEQTTLFFADHILDIGAMMFFGMALLRLGAFGPGWPLRWHVVLALGGLGLGTLLGLMIHGSVTLEGWENWSLGEADAYLYNLRRLSLCLGLIGLLTVAVRLDLARWLTGALAAVGRMALTTYVMQTVICIILFYGMGFALFGSLEHHELLLIGFAINAAQIVFALVWLRRWRQGPLEWLLRRLVEGRAPVDATG</sequence>
<feature type="transmembrane region" description="Helical" evidence="1">
    <location>
        <begin position="96"/>
        <end position="116"/>
    </location>
</feature>
<dbReference type="PANTHER" id="PTHR30590:SF2">
    <property type="entry name" value="INNER MEMBRANE PROTEIN"/>
    <property type="match status" value="1"/>
</dbReference>
<keyword evidence="1" id="KW-0812">Transmembrane</keyword>
<feature type="transmembrane region" description="Helical" evidence="1">
    <location>
        <begin position="122"/>
        <end position="138"/>
    </location>
</feature>
<dbReference type="AlphaFoldDB" id="A0A838XMB3"/>
<organism evidence="3 4">
    <name type="scientific">Stappia taiwanensis</name>
    <dbReference type="NCBI Taxonomy" id="992267"/>
    <lineage>
        <taxon>Bacteria</taxon>
        <taxon>Pseudomonadati</taxon>
        <taxon>Pseudomonadota</taxon>
        <taxon>Alphaproteobacteria</taxon>
        <taxon>Hyphomicrobiales</taxon>
        <taxon>Stappiaceae</taxon>
        <taxon>Stappia</taxon>
    </lineage>
</organism>
<feature type="transmembrane region" description="Helical" evidence="1">
    <location>
        <begin position="367"/>
        <end position="388"/>
    </location>
</feature>
<reference evidence="3 4" key="2">
    <citation type="submission" date="2020-08" db="EMBL/GenBank/DDBJ databases">
        <title>Stappia taiwanensis sp. nov., isolated from a coastal thermal spring.</title>
        <authorList>
            <person name="Kampfer P."/>
        </authorList>
    </citation>
    <scope>NUCLEOTIDE SEQUENCE [LARGE SCALE GENOMIC DNA]</scope>
    <source>
        <strain evidence="3 4">DSM 23284</strain>
    </source>
</reference>
<dbReference type="InterPro" id="IPR007349">
    <property type="entry name" value="DUF418"/>
</dbReference>
<evidence type="ECO:0000313" key="4">
    <source>
        <dbReference type="Proteomes" id="UP000559404"/>
    </source>
</evidence>
<feature type="domain" description="DUF418" evidence="2">
    <location>
        <begin position="272"/>
        <end position="431"/>
    </location>
</feature>
<feature type="transmembrane region" description="Helical" evidence="1">
    <location>
        <begin position="17"/>
        <end position="39"/>
    </location>
</feature>
<comment type="caution">
    <text evidence="3">The sequence shown here is derived from an EMBL/GenBank/DDBJ whole genome shotgun (WGS) entry which is preliminary data.</text>
</comment>
<protein>
    <submittedName>
        <fullName evidence="3">DUF418 domain-containing protein</fullName>
    </submittedName>
</protein>
<feature type="transmembrane region" description="Helical" evidence="1">
    <location>
        <begin position="394"/>
        <end position="413"/>
    </location>
</feature>
<reference evidence="3 4" key="1">
    <citation type="submission" date="2020-07" db="EMBL/GenBank/DDBJ databases">
        <authorList>
            <person name="Li M."/>
        </authorList>
    </citation>
    <scope>NUCLEOTIDE SEQUENCE [LARGE SCALE GENOMIC DNA]</scope>
    <source>
        <strain evidence="3 4">DSM 23284</strain>
    </source>
</reference>
<feature type="transmembrane region" description="Helical" evidence="1">
    <location>
        <begin position="327"/>
        <end position="346"/>
    </location>
</feature>
<evidence type="ECO:0000256" key="1">
    <source>
        <dbReference type="SAM" id="Phobius"/>
    </source>
</evidence>
<evidence type="ECO:0000313" key="3">
    <source>
        <dbReference type="EMBL" id="MBA4610967.1"/>
    </source>
</evidence>
<evidence type="ECO:0000259" key="2">
    <source>
        <dbReference type="Pfam" id="PF04235"/>
    </source>
</evidence>
<keyword evidence="1" id="KW-0472">Membrane</keyword>
<keyword evidence="1" id="KW-1133">Transmembrane helix</keyword>
<accession>A0A838XMB3</accession>
<dbReference type="InterPro" id="IPR052529">
    <property type="entry name" value="Bact_Transport_Assoc"/>
</dbReference>
<keyword evidence="4" id="KW-1185">Reference proteome</keyword>
<name>A0A838XMB3_9HYPH</name>
<dbReference type="RefSeq" id="WP_181759153.1">
    <property type="nucleotide sequence ID" value="NZ_BMCR01000004.1"/>
</dbReference>
<feature type="transmembrane region" description="Helical" evidence="1">
    <location>
        <begin position="286"/>
        <end position="307"/>
    </location>
</feature>
<dbReference type="EMBL" id="JACEON010000003">
    <property type="protein sequence ID" value="MBA4610967.1"/>
    <property type="molecule type" value="Genomic_DNA"/>
</dbReference>
<feature type="transmembrane region" description="Helical" evidence="1">
    <location>
        <begin position="256"/>
        <end position="274"/>
    </location>
</feature>